<reference evidence="4" key="1">
    <citation type="journal article" date="2020" name="Stud. Mycol.">
        <title>101 Dothideomycetes genomes: a test case for predicting lifestyles and emergence of pathogens.</title>
        <authorList>
            <person name="Haridas S."/>
            <person name="Albert R."/>
            <person name="Binder M."/>
            <person name="Bloem J."/>
            <person name="Labutti K."/>
            <person name="Salamov A."/>
            <person name="Andreopoulos B."/>
            <person name="Baker S."/>
            <person name="Barry K."/>
            <person name="Bills G."/>
            <person name="Bluhm B."/>
            <person name="Cannon C."/>
            <person name="Castanera R."/>
            <person name="Culley D."/>
            <person name="Daum C."/>
            <person name="Ezra D."/>
            <person name="Gonzalez J."/>
            <person name="Henrissat B."/>
            <person name="Kuo A."/>
            <person name="Liang C."/>
            <person name="Lipzen A."/>
            <person name="Lutzoni F."/>
            <person name="Magnuson J."/>
            <person name="Mondo S."/>
            <person name="Nolan M."/>
            <person name="Ohm R."/>
            <person name="Pangilinan J."/>
            <person name="Park H.-J."/>
            <person name="Ramirez L."/>
            <person name="Alfaro M."/>
            <person name="Sun H."/>
            <person name="Tritt A."/>
            <person name="Yoshinaga Y."/>
            <person name="Zwiers L.-H."/>
            <person name="Turgeon B."/>
            <person name="Goodwin S."/>
            <person name="Spatafora J."/>
            <person name="Crous P."/>
            <person name="Grigoriev I."/>
        </authorList>
    </citation>
    <scope>NUCLEOTIDE SEQUENCE</scope>
    <source>
        <strain evidence="4">Tuck. ex Michener</strain>
    </source>
</reference>
<evidence type="ECO:0000256" key="1">
    <source>
        <dbReference type="ARBA" id="ARBA00022679"/>
    </source>
</evidence>
<dbReference type="Gene3D" id="3.40.630.30">
    <property type="match status" value="1"/>
</dbReference>
<accession>A0A6A6H8F7</accession>
<dbReference type="Pfam" id="PF00583">
    <property type="entry name" value="Acetyltransf_1"/>
    <property type="match status" value="1"/>
</dbReference>
<feature type="domain" description="N-acetyltransferase" evidence="3">
    <location>
        <begin position="7"/>
        <end position="230"/>
    </location>
</feature>
<dbReference type="EMBL" id="ML991800">
    <property type="protein sequence ID" value="KAF2234227.1"/>
    <property type="molecule type" value="Genomic_DNA"/>
</dbReference>
<dbReference type="PANTHER" id="PTHR43072">
    <property type="entry name" value="N-ACETYLTRANSFERASE"/>
    <property type="match status" value="1"/>
</dbReference>
<evidence type="ECO:0000259" key="3">
    <source>
        <dbReference type="PROSITE" id="PS51186"/>
    </source>
</evidence>
<dbReference type="AlphaFoldDB" id="A0A6A6H8F7"/>
<proteinExistence type="predicted"/>
<evidence type="ECO:0000313" key="4">
    <source>
        <dbReference type="EMBL" id="KAF2234227.1"/>
    </source>
</evidence>
<evidence type="ECO:0000256" key="2">
    <source>
        <dbReference type="ARBA" id="ARBA00023315"/>
    </source>
</evidence>
<dbReference type="OrthoDB" id="2129362at2759"/>
<evidence type="ECO:0000313" key="5">
    <source>
        <dbReference type="Proteomes" id="UP000800092"/>
    </source>
</evidence>
<organism evidence="4 5">
    <name type="scientific">Viridothelium virens</name>
    <name type="common">Speckled blister lichen</name>
    <name type="synonym">Trypethelium virens</name>
    <dbReference type="NCBI Taxonomy" id="1048519"/>
    <lineage>
        <taxon>Eukaryota</taxon>
        <taxon>Fungi</taxon>
        <taxon>Dikarya</taxon>
        <taxon>Ascomycota</taxon>
        <taxon>Pezizomycotina</taxon>
        <taxon>Dothideomycetes</taxon>
        <taxon>Dothideomycetes incertae sedis</taxon>
        <taxon>Trypetheliales</taxon>
        <taxon>Trypetheliaceae</taxon>
        <taxon>Viridothelium</taxon>
    </lineage>
</organism>
<dbReference type="GO" id="GO:0016747">
    <property type="term" value="F:acyltransferase activity, transferring groups other than amino-acyl groups"/>
    <property type="evidence" value="ECO:0007669"/>
    <property type="project" value="InterPro"/>
</dbReference>
<name>A0A6A6H8F7_VIRVR</name>
<dbReference type="CDD" id="cd04301">
    <property type="entry name" value="NAT_SF"/>
    <property type="match status" value="1"/>
</dbReference>
<dbReference type="PROSITE" id="PS51186">
    <property type="entry name" value="GNAT"/>
    <property type="match status" value="1"/>
</dbReference>
<keyword evidence="1 4" id="KW-0808">Transferase</keyword>
<keyword evidence="2 4" id="KW-0012">Acyltransferase</keyword>
<dbReference type="InterPro" id="IPR000182">
    <property type="entry name" value="GNAT_dom"/>
</dbReference>
<gene>
    <name evidence="4" type="ORF">EV356DRAFT_502560</name>
</gene>
<keyword evidence="5" id="KW-1185">Reference proteome</keyword>
<dbReference type="InterPro" id="IPR016181">
    <property type="entry name" value="Acyl_CoA_acyltransferase"/>
</dbReference>
<dbReference type="PANTHER" id="PTHR43072:SF23">
    <property type="entry name" value="UPF0039 PROTEIN C11D3.02C"/>
    <property type="match status" value="1"/>
</dbReference>
<sequence length="230" mass="26089">MSFSADFDVRPAHDSDMSAIHAIQQYYVAETLIHFSYEPATLDEVHQQYDEVVAGGYPYLVADHAKTSVSPVSNVELILGYAFVRPFRTRAAYQYTGELSIYCHPRHVNQGVGGALLEAVIARLKKMKGAAECVHPEEYPASCPQLPKTSQISSADRASAGKEWLRATHQGKDRDIHQLLACMTVDPDHEQAERLHRFYARHGFVETGLLKKVGWKWNQWLDIRYMQLEL</sequence>
<protein>
    <submittedName>
        <fullName evidence="4">Acyl-CoA N-acyltransferase</fullName>
    </submittedName>
</protein>
<dbReference type="Proteomes" id="UP000800092">
    <property type="component" value="Unassembled WGS sequence"/>
</dbReference>
<dbReference type="SUPFAM" id="SSF55729">
    <property type="entry name" value="Acyl-CoA N-acyltransferases (Nat)"/>
    <property type="match status" value="1"/>
</dbReference>